<dbReference type="Gene3D" id="3.30.450.40">
    <property type="match status" value="1"/>
</dbReference>
<organism evidence="4 5">
    <name type="scientific">Aurantimonas coralicida</name>
    <dbReference type="NCBI Taxonomy" id="182270"/>
    <lineage>
        <taxon>Bacteria</taxon>
        <taxon>Pseudomonadati</taxon>
        <taxon>Pseudomonadota</taxon>
        <taxon>Alphaproteobacteria</taxon>
        <taxon>Hyphomicrobiales</taxon>
        <taxon>Aurantimonadaceae</taxon>
        <taxon>Aurantimonas</taxon>
    </lineage>
</organism>
<protein>
    <submittedName>
        <fullName evidence="4">Phosphodiesterase</fullName>
    </submittedName>
</protein>
<dbReference type="PROSITE" id="PS50883">
    <property type="entry name" value="EAL"/>
    <property type="match status" value="1"/>
</dbReference>
<proteinExistence type="predicted"/>
<evidence type="ECO:0000313" key="5">
    <source>
        <dbReference type="Proteomes" id="UP000885680"/>
    </source>
</evidence>
<evidence type="ECO:0000313" key="4">
    <source>
        <dbReference type="EMBL" id="HEU00638.1"/>
    </source>
</evidence>
<sequence>MAMKPEMPVRSTRSDTRFPPWSHGKTCKKLSFQTTTKPGGMRISRKSGKLSPRKRRNCNKFDLIVCLTDLGASPLMTADPSWTLHGLQIEILDAMAAAGEFEAVLTLLCRRIEALIPDIACSIIAVNGEQRLRSSAGPSLPTQYRDLLAHLPDDWLDRTEFVADGNPARDPGEPANVRPRPPSELTLLSGWAASWSSAVKAPTGQLVALFTMYFQTERSPSRQERMVAETCVRLLRIGIDRWHLQQRNRQLRHYDQLTNLQNRRRFNAVIESKLADESRYFALLLVEIEHLKTINDTMGHVVGDQVLREVAARLEQVASVSASTFRIGGDEFAVLADDIADHAELRDFASRILAAMHDPFHCRGNTIAPQVTIGGVVREMDGDSPDLLHQNADFALLHAKETHRGGYVAFEPGLRTSVMRRTETIREVALALTEHRIVTYYQPIVRLDTEQIVGLEALARLRTKDGRIASAGEFADAFTDPHVADRLTNQMLSQVAADIRTWLDDGISFQHVGVNLAMSDFRHRNLDQTICAAFDAQQVSLQHLVLEVTETVFMDGPNHDVARAVTRLRDKGMLVALDDFGTGFASLTHLLSFPVDVIKIDKSFIDRLLTDAPSRVIVEALIDISAKLGMRTVAEGIECAAQAERLSELGCRLGQGFHFARPADAARTTALLQQRAQRHPEDQIAGVI</sequence>
<evidence type="ECO:0000256" key="1">
    <source>
        <dbReference type="SAM" id="MobiDB-lite"/>
    </source>
</evidence>
<dbReference type="InterPro" id="IPR000160">
    <property type="entry name" value="GGDEF_dom"/>
</dbReference>
<dbReference type="CDD" id="cd01948">
    <property type="entry name" value="EAL"/>
    <property type="match status" value="1"/>
</dbReference>
<accession>A0A9C9NEY7</accession>
<dbReference type="CDD" id="cd01949">
    <property type="entry name" value="GGDEF"/>
    <property type="match status" value="1"/>
</dbReference>
<evidence type="ECO:0000259" key="2">
    <source>
        <dbReference type="PROSITE" id="PS50883"/>
    </source>
</evidence>
<reference evidence="4" key="1">
    <citation type="journal article" date="2020" name="mSystems">
        <title>Genome- and Community-Level Interaction Insights into Carbon Utilization and Element Cycling Functions of Hydrothermarchaeota in Hydrothermal Sediment.</title>
        <authorList>
            <person name="Zhou Z."/>
            <person name="Liu Y."/>
            <person name="Xu W."/>
            <person name="Pan J."/>
            <person name="Luo Z.H."/>
            <person name="Li M."/>
        </authorList>
    </citation>
    <scope>NUCLEOTIDE SEQUENCE</scope>
    <source>
        <strain evidence="4">HyVt-347</strain>
    </source>
</reference>
<dbReference type="EMBL" id="DRGN01000136">
    <property type="protein sequence ID" value="HEU00638.1"/>
    <property type="molecule type" value="Genomic_DNA"/>
</dbReference>
<dbReference type="Proteomes" id="UP000885680">
    <property type="component" value="Unassembled WGS sequence"/>
</dbReference>
<feature type="domain" description="EAL" evidence="2">
    <location>
        <begin position="421"/>
        <end position="676"/>
    </location>
</feature>
<gene>
    <name evidence="4" type="ORF">ENH89_09830</name>
</gene>
<dbReference type="GO" id="GO:0071111">
    <property type="term" value="F:cyclic-guanylate-specific phosphodiesterase activity"/>
    <property type="evidence" value="ECO:0007669"/>
    <property type="project" value="InterPro"/>
</dbReference>
<dbReference type="SUPFAM" id="SSF55073">
    <property type="entry name" value="Nucleotide cyclase"/>
    <property type="match status" value="1"/>
</dbReference>
<dbReference type="PANTHER" id="PTHR33121:SF70">
    <property type="entry name" value="SIGNALING PROTEIN YKOW"/>
    <property type="match status" value="1"/>
</dbReference>
<dbReference type="InterPro" id="IPR001633">
    <property type="entry name" value="EAL_dom"/>
</dbReference>
<feature type="region of interest" description="Disordered" evidence="1">
    <location>
        <begin position="34"/>
        <end position="53"/>
    </location>
</feature>
<dbReference type="Gene3D" id="3.20.20.450">
    <property type="entry name" value="EAL domain"/>
    <property type="match status" value="1"/>
</dbReference>
<dbReference type="Pfam" id="PF00563">
    <property type="entry name" value="EAL"/>
    <property type="match status" value="1"/>
</dbReference>
<dbReference type="SMART" id="SM00267">
    <property type="entry name" value="GGDEF"/>
    <property type="match status" value="1"/>
</dbReference>
<feature type="domain" description="GGDEF" evidence="3">
    <location>
        <begin position="279"/>
        <end position="412"/>
    </location>
</feature>
<dbReference type="InterPro" id="IPR029787">
    <property type="entry name" value="Nucleotide_cyclase"/>
</dbReference>
<comment type="caution">
    <text evidence="4">The sequence shown here is derived from an EMBL/GenBank/DDBJ whole genome shotgun (WGS) entry which is preliminary data.</text>
</comment>
<dbReference type="Pfam" id="PF00990">
    <property type="entry name" value="GGDEF"/>
    <property type="match status" value="1"/>
</dbReference>
<dbReference type="AlphaFoldDB" id="A0A9C9NEY7"/>
<dbReference type="PROSITE" id="PS50887">
    <property type="entry name" value="GGDEF"/>
    <property type="match status" value="1"/>
</dbReference>
<dbReference type="InterPro" id="IPR050706">
    <property type="entry name" value="Cyclic-di-GMP_PDE-like"/>
</dbReference>
<dbReference type="SUPFAM" id="SSF141868">
    <property type="entry name" value="EAL domain-like"/>
    <property type="match status" value="1"/>
</dbReference>
<dbReference type="SMART" id="SM00052">
    <property type="entry name" value="EAL"/>
    <property type="match status" value="1"/>
</dbReference>
<feature type="compositionally biased region" description="Basic residues" evidence="1">
    <location>
        <begin position="43"/>
        <end position="53"/>
    </location>
</feature>
<dbReference type="Gene3D" id="3.30.70.270">
    <property type="match status" value="1"/>
</dbReference>
<evidence type="ECO:0000259" key="3">
    <source>
        <dbReference type="PROSITE" id="PS50887"/>
    </source>
</evidence>
<dbReference type="InterPro" id="IPR043128">
    <property type="entry name" value="Rev_trsase/Diguanyl_cyclase"/>
</dbReference>
<dbReference type="InterPro" id="IPR035919">
    <property type="entry name" value="EAL_sf"/>
</dbReference>
<dbReference type="InterPro" id="IPR029016">
    <property type="entry name" value="GAF-like_dom_sf"/>
</dbReference>
<dbReference type="PANTHER" id="PTHR33121">
    <property type="entry name" value="CYCLIC DI-GMP PHOSPHODIESTERASE PDEF"/>
    <property type="match status" value="1"/>
</dbReference>
<dbReference type="NCBIfam" id="TIGR00254">
    <property type="entry name" value="GGDEF"/>
    <property type="match status" value="1"/>
</dbReference>
<name>A0A9C9NEY7_9HYPH</name>